<gene>
    <name evidence="2" type="ORF">PR048_028651</name>
</gene>
<evidence type="ECO:0000313" key="2">
    <source>
        <dbReference type="EMBL" id="KAJ8869658.1"/>
    </source>
</evidence>
<keyword evidence="1" id="KW-1133">Transmembrane helix</keyword>
<comment type="caution">
    <text evidence="2">The sequence shown here is derived from an EMBL/GenBank/DDBJ whole genome shotgun (WGS) entry which is preliminary data.</text>
</comment>
<name>A0ABQ9GBM1_9NEOP</name>
<reference evidence="2 3" key="1">
    <citation type="submission" date="2023-02" db="EMBL/GenBank/DDBJ databases">
        <title>LHISI_Scaffold_Assembly.</title>
        <authorList>
            <person name="Stuart O.P."/>
            <person name="Cleave R."/>
            <person name="Magrath M.J.L."/>
            <person name="Mikheyev A.S."/>
        </authorList>
    </citation>
    <scope>NUCLEOTIDE SEQUENCE [LARGE SCALE GENOMIC DNA]</scope>
    <source>
        <strain evidence="2">Daus_M_001</strain>
        <tissue evidence="2">Leg muscle</tissue>
    </source>
</reference>
<keyword evidence="1" id="KW-0472">Membrane</keyword>
<evidence type="ECO:0000313" key="3">
    <source>
        <dbReference type="Proteomes" id="UP001159363"/>
    </source>
</evidence>
<organism evidence="2 3">
    <name type="scientific">Dryococelus australis</name>
    <dbReference type="NCBI Taxonomy" id="614101"/>
    <lineage>
        <taxon>Eukaryota</taxon>
        <taxon>Metazoa</taxon>
        <taxon>Ecdysozoa</taxon>
        <taxon>Arthropoda</taxon>
        <taxon>Hexapoda</taxon>
        <taxon>Insecta</taxon>
        <taxon>Pterygota</taxon>
        <taxon>Neoptera</taxon>
        <taxon>Polyneoptera</taxon>
        <taxon>Phasmatodea</taxon>
        <taxon>Verophasmatodea</taxon>
        <taxon>Anareolatae</taxon>
        <taxon>Phasmatidae</taxon>
        <taxon>Eurycanthinae</taxon>
        <taxon>Dryococelus</taxon>
    </lineage>
</organism>
<sequence>MPHLSKKSCQDIASLKSTTMVAELHFIISVTGVFISFTGFFQRNEPLIHVFHTELERLTTTLLWRTCKVEAIDRRSRRVCTRERKSPCQGCSCGAVVTAELMNTEEEQVQEENIDLYWAQFFEKKNPVEDLRYPTVNKVVNAALSLSHGNFYVELGFSD</sequence>
<dbReference type="Proteomes" id="UP001159363">
    <property type="component" value="Chromosome 12"/>
</dbReference>
<evidence type="ECO:0000256" key="1">
    <source>
        <dbReference type="SAM" id="Phobius"/>
    </source>
</evidence>
<keyword evidence="3" id="KW-1185">Reference proteome</keyword>
<accession>A0ABQ9GBM1</accession>
<keyword evidence="1" id="KW-0812">Transmembrane</keyword>
<dbReference type="EMBL" id="JARBHB010000013">
    <property type="protein sequence ID" value="KAJ8869658.1"/>
    <property type="molecule type" value="Genomic_DNA"/>
</dbReference>
<proteinExistence type="predicted"/>
<feature type="transmembrane region" description="Helical" evidence="1">
    <location>
        <begin position="21"/>
        <end position="41"/>
    </location>
</feature>
<protein>
    <submittedName>
        <fullName evidence="2">Uncharacterized protein</fullName>
    </submittedName>
</protein>